<keyword evidence="1" id="KW-0808">Transferase</keyword>
<evidence type="ECO:0000313" key="1">
    <source>
        <dbReference type="EMBL" id="TQJ12828.1"/>
    </source>
</evidence>
<dbReference type="EMBL" id="VFMO01000001">
    <property type="protein sequence ID" value="TQJ12828.1"/>
    <property type="molecule type" value="Genomic_DNA"/>
</dbReference>
<sequence>MRVASVPADHVYIRHLAPSGHDDGVVRLPDPPSEEPGRWWPPVMLDPEWVAAHSGDFDLMHIHFGFDARSPEDLQKLADALETAGRPLVFTVHDLRNPHHETTELHDAQLDVLVPAASELITLTPGAAREIEHRWGRKAHVLHHPHVFELDEVGRVRPGKDEFLVGVHCKSLRACMEPEPVIRAIVQTLPELPGAQLRVDAHTDIMTPGYDRYDDDLATYLRRAHADGLLDLQVHDYFTHDELRDYLRSLDLSVLPYRHGTHSGWAEGCHDLGTGVLAPDCGYYADQLDCFVYRWDEFGLDVHSVQSALRSAYDSRGNHPMMTSAERRLQRDRLADAHVKIYSAALGN</sequence>
<name>A0A542EBW4_9MICO</name>
<dbReference type="AlphaFoldDB" id="A0A542EBW4"/>
<protein>
    <submittedName>
        <fullName evidence="1">Glycosyltransferase involved in cell wall biosynthesis</fullName>
    </submittedName>
</protein>
<dbReference type="SUPFAM" id="SSF53756">
    <property type="entry name" value="UDP-Glycosyltransferase/glycogen phosphorylase"/>
    <property type="match status" value="1"/>
</dbReference>
<dbReference type="GO" id="GO:0016740">
    <property type="term" value="F:transferase activity"/>
    <property type="evidence" value="ECO:0007669"/>
    <property type="project" value="UniProtKB-KW"/>
</dbReference>
<accession>A0A542EBW4</accession>
<dbReference type="OrthoDB" id="3287135at2"/>
<dbReference type="Proteomes" id="UP000320806">
    <property type="component" value="Unassembled WGS sequence"/>
</dbReference>
<proteinExistence type="predicted"/>
<dbReference type="Gene3D" id="3.40.50.2000">
    <property type="entry name" value="Glycogen Phosphorylase B"/>
    <property type="match status" value="1"/>
</dbReference>
<comment type="caution">
    <text evidence="1">The sequence shown here is derived from an EMBL/GenBank/DDBJ whole genome shotgun (WGS) entry which is preliminary data.</text>
</comment>
<reference evidence="1 2" key="1">
    <citation type="submission" date="2019-06" db="EMBL/GenBank/DDBJ databases">
        <title>Sequencing the genomes of 1000 actinobacteria strains.</title>
        <authorList>
            <person name="Klenk H.-P."/>
        </authorList>
    </citation>
    <scope>NUCLEOTIDE SEQUENCE [LARGE SCALE GENOMIC DNA]</scope>
    <source>
        <strain evidence="1 2">DSM 19828</strain>
    </source>
</reference>
<keyword evidence="2" id="KW-1185">Reference proteome</keyword>
<organism evidence="1 2">
    <name type="scientific">Yimella lutea</name>
    <dbReference type="NCBI Taxonomy" id="587872"/>
    <lineage>
        <taxon>Bacteria</taxon>
        <taxon>Bacillati</taxon>
        <taxon>Actinomycetota</taxon>
        <taxon>Actinomycetes</taxon>
        <taxon>Micrococcales</taxon>
        <taxon>Dermacoccaceae</taxon>
        <taxon>Yimella</taxon>
    </lineage>
</organism>
<gene>
    <name evidence="1" type="ORF">FB459_0194</name>
</gene>
<evidence type="ECO:0000313" key="2">
    <source>
        <dbReference type="Proteomes" id="UP000320806"/>
    </source>
</evidence>